<feature type="compositionally biased region" description="Basic and acidic residues" evidence="1">
    <location>
        <begin position="126"/>
        <end position="135"/>
    </location>
</feature>
<dbReference type="WBParaSite" id="MCU_002745-RA">
    <property type="protein sequence ID" value="MCU_002745-RA"/>
    <property type="gene ID" value="MCU_002745"/>
</dbReference>
<reference evidence="2" key="1">
    <citation type="submission" date="2019-11" db="UniProtKB">
        <authorList>
            <consortium name="WormBaseParasite"/>
        </authorList>
    </citation>
    <scope>IDENTIFICATION</scope>
</reference>
<sequence length="150" mass="16386">YKSKIPRQIFAWATNLSDVSCGKCRTGYFTNTGNQQQCKEPSQKLRTAPLLSGRQCGVATGSGLAEMVRVIVKEELGKIVRAELRKVLQAAMNEALSNSVGDFGMAVAGCDANRFPCEVNNSKATHSADRQDCVESQRYQSSDRNMQGAF</sequence>
<organism evidence="2">
    <name type="scientific">Mesocestoides corti</name>
    <name type="common">Flatworm</name>
    <dbReference type="NCBI Taxonomy" id="53468"/>
    <lineage>
        <taxon>Eukaryota</taxon>
        <taxon>Metazoa</taxon>
        <taxon>Spiralia</taxon>
        <taxon>Lophotrochozoa</taxon>
        <taxon>Platyhelminthes</taxon>
        <taxon>Cestoda</taxon>
        <taxon>Eucestoda</taxon>
        <taxon>Cyclophyllidea</taxon>
        <taxon>Mesocestoididae</taxon>
        <taxon>Mesocestoides</taxon>
    </lineage>
</organism>
<evidence type="ECO:0000256" key="1">
    <source>
        <dbReference type="SAM" id="MobiDB-lite"/>
    </source>
</evidence>
<feature type="compositionally biased region" description="Polar residues" evidence="1">
    <location>
        <begin position="137"/>
        <end position="150"/>
    </location>
</feature>
<evidence type="ECO:0000313" key="2">
    <source>
        <dbReference type="WBParaSite" id="MCU_002745-RA"/>
    </source>
</evidence>
<proteinExistence type="predicted"/>
<name>A0A5K3EUG4_MESCO</name>
<feature type="region of interest" description="Disordered" evidence="1">
    <location>
        <begin position="126"/>
        <end position="150"/>
    </location>
</feature>
<accession>A0A5K3EUG4</accession>
<protein>
    <submittedName>
        <fullName evidence="2">Reverse transcriptase domain-containing protein</fullName>
    </submittedName>
</protein>
<dbReference type="AlphaFoldDB" id="A0A5K3EUG4"/>